<keyword evidence="3" id="KW-1185">Reference proteome</keyword>
<evidence type="ECO:0000313" key="3">
    <source>
        <dbReference type="Proteomes" id="UP000250235"/>
    </source>
</evidence>
<dbReference type="EMBL" id="KQ992506">
    <property type="protein sequence ID" value="KZV50278.1"/>
    <property type="molecule type" value="Genomic_DNA"/>
</dbReference>
<sequence length="138" mass="15141">MWRLVSLASGLFSALRLFYVATGFVVEDVGTSRKLLFTVTFLRLLPPLPAVILSDFGGAGISVICSFDCYPFEALNQRWRRSAKLLCPRTEKFVGSSAGLSFWSNAVIGVVTAGFERLLPRCDVLTGPEYHGPMIFTG</sequence>
<evidence type="ECO:0000256" key="1">
    <source>
        <dbReference type="SAM" id="Phobius"/>
    </source>
</evidence>
<dbReference type="Proteomes" id="UP000250235">
    <property type="component" value="Unassembled WGS sequence"/>
</dbReference>
<feature type="transmembrane region" description="Helical" evidence="1">
    <location>
        <begin position="47"/>
        <end position="72"/>
    </location>
</feature>
<feature type="transmembrane region" description="Helical" evidence="1">
    <location>
        <begin position="93"/>
        <end position="115"/>
    </location>
</feature>
<gene>
    <name evidence="2" type="ORF">F511_39453</name>
</gene>
<protein>
    <submittedName>
        <fullName evidence="2">Chromatin structure-remodeling complex protein SYD-like</fullName>
    </submittedName>
</protein>
<reference evidence="2 3" key="1">
    <citation type="journal article" date="2015" name="Proc. Natl. Acad. Sci. U.S.A.">
        <title>The resurrection genome of Boea hygrometrica: A blueprint for survival of dehydration.</title>
        <authorList>
            <person name="Xiao L."/>
            <person name="Yang G."/>
            <person name="Zhang L."/>
            <person name="Yang X."/>
            <person name="Zhao S."/>
            <person name="Ji Z."/>
            <person name="Zhou Q."/>
            <person name="Hu M."/>
            <person name="Wang Y."/>
            <person name="Chen M."/>
            <person name="Xu Y."/>
            <person name="Jin H."/>
            <person name="Xiao X."/>
            <person name="Hu G."/>
            <person name="Bao F."/>
            <person name="Hu Y."/>
            <person name="Wan P."/>
            <person name="Li L."/>
            <person name="Deng X."/>
            <person name="Kuang T."/>
            <person name="Xiang C."/>
            <person name="Zhu J.K."/>
            <person name="Oliver M.J."/>
            <person name="He Y."/>
        </authorList>
    </citation>
    <scope>NUCLEOTIDE SEQUENCE [LARGE SCALE GENOMIC DNA]</scope>
    <source>
        <strain evidence="3">cv. XS01</strain>
    </source>
</reference>
<name>A0A2Z7CU69_9LAMI</name>
<evidence type="ECO:0000313" key="2">
    <source>
        <dbReference type="EMBL" id="KZV50278.1"/>
    </source>
</evidence>
<keyword evidence="1" id="KW-1133">Transmembrane helix</keyword>
<accession>A0A2Z7CU69</accession>
<organism evidence="2 3">
    <name type="scientific">Dorcoceras hygrometricum</name>
    <dbReference type="NCBI Taxonomy" id="472368"/>
    <lineage>
        <taxon>Eukaryota</taxon>
        <taxon>Viridiplantae</taxon>
        <taxon>Streptophyta</taxon>
        <taxon>Embryophyta</taxon>
        <taxon>Tracheophyta</taxon>
        <taxon>Spermatophyta</taxon>
        <taxon>Magnoliopsida</taxon>
        <taxon>eudicotyledons</taxon>
        <taxon>Gunneridae</taxon>
        <taxon>Pentapetalae</taxon>
        <taxon>asterids</taxon>
        <taxon>lamiids</taxon>
        <taxon>Lamiales</taxon>
        <taxon>Gesneriaceae</taxon>
        <taxon>Didymocarpoideae</taxon>
        <taxon>Trichosporeae</taxon>
        <taxon>Loxocarpinae</taxon>
        <taxon>Dorcoceras</taxon>
    </lineage>
</organism>
<dbReference type="AlphaFoldDB" id="A0A2Z7CU69"/>
<keyword evidence="1" id="KW-0812">Transmembrane</keyword>
<keyword evidence="1" id="KW-0472">Membrane</keyword>
<proteinExistence type="predicted"/>